<organism evidence="2 3">
    <name type="scientific">Ichthyophthirius multifiliis</name>
    <name type="common">White spot disease agent</name>
    <name type="synonym">Ich</name>
    <dbReference type="NCBI Taxonomy" id="5932"/>
    <lineage>
        <taxon>Eukaryota</taxon>
        <taxon>Sar</taxon>
        <taxon>Alveolata</taxon>
        <taxon>Ciliophora</taxon>
        <taxon>Intramacronucleata</taxon>
        <taxon>Oligohymenophorea</taxon>
        <taxon>Hymenostomatida</taxon>
        <taxon>Ophryoglenina</taxon>
        <taxon>Ichthyophthirius</taxon>
    </lineage>
</organism>
<dbReference type="EC" id="3.1.2.15" evidence="2"/>
<reference evidence="2 3" key="1">
    <citation type="submission" date="2011-07" db="EMBL/GenBank/DDBJ databases">
        <authorList>
            <person name="Coyne R."/>
            <person name="Brami D."/>
            <person name="Johnson J."/>
            <person name="Hostetler J."/>
            <person name="Hannick L."/>
            <person name="Clark T."/>
            <person name="Cassidy-Hanley D."/>
            <person name="Inman J."/>
        </authorList>
    </citation>
    <scope>NUCLEOTIDE SEQUENCE [LARGE SCALE GENOMIC DNA]</scope>
    <source>
        <strain evidence="2 3">G5</strain>
    </source>
</reference>
<accession>G0QZ82</accession>
<evidence type="ECO:0000313" key="2">
    <source>
        <dbReference type="EMBL" id="EGR29465.1"/>
    </source>
</evidence>
<name>G0QZ82_ICHMU</name>
<proteinExistence type="predicted"/>
<dbReference type="eggNOG" id="ENOG502QSYJ">
    <property type="taxonomic scope" value="Eukaryota"/>
</dbReference>
<evidence type="ECO:0000313" key="3">
    <source>
        <dbReference type="Proteomes" id="UP000008983"/>
    </source>
</evidence>
<dbReference type="GeneID" id="14905566"/>
<dbReference type="PANTHER" id="PTHR47026:SF2">
    <property type="entry name" value="FLAGELLAR ASSOCIATED PROTEIN"/>
    <property type="match status" value="1"/>
</dbReference>
<keyword evidence="2" id="KW-0378">Hydrolase</keyword>
<keyword evidence="3" id="KW-1185">Reference proteome</keyword>
<dbReference type="GO" id="GO:0016787">
    <property type="term" value="F:hydrolase activity"/>
    <property type="evidence" value="ECO:0007669"/>
    <property type="project" value="UniProtKB-KW"/>
</dbReference>
<dbReference type="InParanoid" id="G0QZ82"/>
<evidence type="ECO:0000256" key="1">
    <source>
        <dbReference type="SAM" id="Coils"/>
    </source>
</evidence>
<dbReference type="Proteomes" id="UP000008983">
    <property type="component" value="Unassembled WGS sequence"/>
</dbReference>
<protein>
    <submittedName>
        <fullName evidence="2">Oxygen-independent coproporphyrinogen iii family protein, putative</fullName>
        <ecNumber evidence="2">3.1.2.15</ecNumber>
    </submittedName>
</protein>
<sequence length="507" mass="61133">MNLPMNIQGNNKNIDIKEAFLDSLNLIKQTKVGHICVYSLCVESGSHLFDVKKYRECQFPLPDNNNQADLYEKCHEVLEDQYLHYEVSSFLRKDCDFPIHNPAYWKENISNKEFDLEGICENNVYDQIENILLGRLRTSFGVDLVEIKNLFGDFVYNIIRERVKGSKGFLICDEIITDLSFYLKIFKKIKQIYTHKKKIINVKIRVHNYRPISASQIKKSQLPEPQGDIEEYMEILLEHQINCQKQGKYVEAELAKRRLQELKVEFEKRSKDEMKQRHYNEKSEIEKAHLNEYNEFNEFWDKKMQEFNEEAERVEKETLQRHQEELEKFQEEIEQSISQKPKDTPELLNLRKMEEQLARQQEYMEAHQIQQRIFILEKEEFEKWNYQRQIKVKNLMVQLRTRQQNEISALRQRIISGQEEQKKSEIKNWKNSFKNIIMQKKNLKILKYKKVLKWKNHQNMDVYKQYKYNNILFLNLLHKAVMNASKIMNQSKMSNASFAKNQQRIQY</sequence>
<dbReference type="EMBL" id="GL984141">
    <property type="protein sequence ID" value="EGR29465.1"/>
    <property type="molecule type" value="Genomic_DNA"/>
</dbReference>
<keyword evidence="1" id="KW-0175">Coiled coil</keyword>
<dbReference type="SUPFAM" id="SSF102114">
    <property type="entry name" value="Radical SAM enzymes"/>
    <property type="match status" value="1"/>
</dbReference>
<dbReference type="RefSeq" id="XP_004030701.1">
    <property type="nucleotide sequence ID" value="XM_004030653.1"/>
</dbReference>
<dbReference type="PANTHER" id="PTHR47026">
    <property type="entry name" value="PIGMENTOSA GTPASE REGULATOR-LIKE PROTEIN, PUTATIVE-RELATED"/>
    <property type="match status" value="1"/>
</dbReference>
<dbReference type="AlphaFoldDB" id="G0QZ82"/>
<dbReference type="OrthoDB" id="8062037at2759"/>
<dbReference type="InterPro" id="IPR058240">
    <property type="entry name" value="rSAM_sf"/>
</dbReference>
<gene>
    <name evidence="2" type="ORF">IMG5_155070</name>
</gene>
<feature type="coiled-coil region" evidence="1">
    <location>
        <begin position="297"/>
        <end position="370"/>
    </location>
</feature>